<name>H2XUJ3_CIOIN</name>
<reference evidence="2" key="1">
    <citation type="journal article" date="2002" name="Science">
        <title>The draft genome of Ciona intestinalis: insights into chordate and vertebrate origins.</title>
        <authorList>
            <person name="Dehal P."/>
            <person name="Satou Y."/>
            <person name="Campbell R.K."/>
            <person name="Chapman J."/>
            <person name="Degnan B."/>
            <person name="De Tomaso A."/>
            <person name="Davidson B."/>
            <person name="Di Gregorio A."/>
            <person name="Gelpke M."/>
            <person name="Goodstein D.M."/>
            <person name="Harafuji N."/>
            <person name="Hastings K.E."/>
            <person name="Ho I."/>
            <person name="Hotta K."/>
            <person name="Huang W."/>
            <person name="Kawashima T."/>
            <person name="Lemaire P."/>
            <person name="Martinez D."/>
            <person name="Meinertzhagen I.A."/>
            <person name="Necula S."/>
            <person name="Nonaka M."/>
            <person name="Putnam N."/>
            <person name="Rash S."/>
            <person name="Saiga H."/>
            <person name="Satake M."/>
            <person name="Terry A."/>
            <person name="Yamada L."/>
            <person name="Wang H.G."/>
            <person name="Awazu S."/>
            <person name="Azumi K."/>
            <person name="Boore J."/>
            <person name="Branno M."/>
            <person name="Chin-Bow S."/>
            <person name="DeSantis R."/>
            <person name="Doyle S."/>
            <person name="Francino P."/>
            <person name="Keys D.N."/>
            <person name="Haga S."/>
            <person name="Hayashi H."/>
            <person name="Hino K."/>
            <person name="Imai K.S."/>
            <person name="Inaba K."/>
            <person name="Kano S."/>
            <person name="Kobayashi K."/>
            <person name="Kobayashi M."/>
            <person name="Lee B.I."/>
            <person name="Makabe K.W."/>
            <person name="Manohar C."/>
            <person name="Matassi G."/>
            <person name="Medina M."/>
            <person name="Mochizuki Y."/>
            <person name="Mount S."/>
            <person name="Morishita T."/>
            <person name="Miura S."/>
            <person name="Nakayama A."/>
            <person name="Nishizaka S."/>
            <person name="Nomoto H."/>
            <person name="Ohta F."/>
            <person name="Oishi K."/>
            <person name="Rigoutsos I."/>
            <person name="Sano M."/>
            <person name="Sasaki A."/>
            <person name="Sasakura Y."/>
            <person name="Shoguchi E."/>
            <person name="Shin-i T."/>
            <person name="Spagnuolo A."/>
            <person name="Stainier D."/>
            <person name="Suzuki M.M."/>
            <person name="Tassy O."/>
            <person name="Takatori N."/>
            <person name="Tokuoka M."/>
            <person name="Yagi K."/>
            <person name="Yoshizaki F."/>
            <person name="Wada S."/>
            <person name="Zhang C."/>
            <person name="Hyatt P.D."/>
            <person name="Larimer F."/>
            <person name="Detter C."/>
            <person name="Doggett N."/>
            <person name="Glavina T."/>
            <person name="Hawkins T."/>
            <person name="Richardson P."/>
            <person name="Lucas S."/>
            <person name="Kohara Y."/>
            <person name="Levine M."/>
            <person name="Satoh N."/>
            <person name="Rokhsar D.S."/>
        </authorList>
    </citation>
    <scope>NUCLEOTIDE SEQUENCE [LARGE SCALE GENOMIC DNA]</scope>
</reference>
<dbReference type="HOGENOM" id="CLU_3411964_0_0_1"/>
<sequence length="29" mass="3495">TRKKLLHQIETPYYSVNILRNQIGFEADF</sequence>
<evidence type="ECO:0000313" key="1">
    <source>
        <dbReference type="Ensembl" id="ENSCINP00000033327.1"/>
    </source>
</evidence>
<reference evidence="1" key="3">
    <citation type="submission" date="2025-09" db="UniProtKB">
        <authorList>
            <consortium name="Ensembl"/>
        </authorList>
    </citation>
    <scope>IDENTIFICATION</scope>
</reference>
<protein>
    <submittedName>
        <fullName evidence="1">Uncharacterized protein</fullName>
    </submittedName>
</protein>
<evidence type="ECO:0000313" key="2">
    <source>
        <dbReference type="Proteomes" id="UP000008144"/>
    </source>
</evidence>
<dbReference type="Proteomes" id="UP000008144">
    <property type="component" value="Unassembled WGS sequence"/>
</dbReference>
<dbReference type="InParanoid" id="H2XUJ3"/>
<accession>H2XUJ3</accession>
<dbReference type="Ensembl" id="ENSCINT00000030889.1">
    <property type="protein sequence ID" value="ENSCINP00000033327.1"/>
    <property type="gene ID" value="ENSCING00000020567.1"/>
</dbReference>
<reference evidence="1" key="2">
    <citation type="submission" date="2025-08" db="UniProtKB">
        <authorList>
            <consortium name="Ensembl"/>
        </authorList>
    </citation>
    <scope>IDENTIFICATION</scope>
</reference>
<organism evidence="1 2">
    <name type="scientific">Ciona intestinalis</name>
    <name type="common">Transparent sea squirt</name>
    <name type="synonym">Ascidia intestinalis</name>
    <dbReference type="NCBI Taxonomy" id="7719"/>
    <lineage>
        <taxon>Eukaryota</taxon>
        <taxon>Metazoa</taxon>
        <taxon>Chordata</taxon>
        <taxon>Tunicata</taxon>
        <taxon>Ascidiacea</taxon>
        <taxon>Phlebobranchia</taxon>
        <taxon>Cionidae</taxon>
        <taxon>Ciona</taxon>
    </lineage>
</organism>
<dbReference type="AlphaFoldDB" id="H2XUJ3"/>
<proteinExistence type="predicted"/>
<keyword evidence="2" id="KW-1185">Reference proteome</keyword>